<organism evidence="1">
    <name type="scientific">Anguilla anguilla</name>
    <name type="common">European freshwater eel</name>
    <name type="synonym">Muraena anguilla</name>
    <dbReference type="NCBI Taxonomy" id="7936"/>
    <lineage>
        <taxon>Eukaryota</taxon>
        <taxon>Metazoa</taxon>
        <taxon>Chordata</taxon>
        <taxon>Craniata</taxon>
        <taxon>Vertebrata</taxon>
        <taxon>Euteleostomi</taxon>
        <taxon>Actinopterygii</taxon>
        <taxon>Neopterygii</taxon>
        <taxon>Teleostei</taxon>
        <taxon>Anguilliformes</taxon>
        <taxon>Anguillidae</taxon>
        <taxon>Anguilla</taxon>
    </lineage>
</organism>
<dbReference type="AlphaFoldDB" id="A0A0E9PBH4"/>
<sequence length="23" mass="2911">MESFRIRNVNPYRKEERTFLVLI</sequence>
<evidence type="ECO:0000313" key="1">
    <source>
        <dbReference type="EMBL" id="JAH01370.1"/>
    </source>
</evidence>
<protein>
    <submittedName>
        <fullName evidence="1">Uncharacterized protein</fullName>
    </submittedName>
</protein>
<accession>A0A0E9PBH4</accession>
<name>A0A0E9PBH4_ANGAN</name>
<reference evidence="1" key="1">
    <citation type="submission" date="2014-11" db="EMBL/GenBank/DDBJ databases">
        <authorList>
            <person name="Amaro Gonzalez C."/>
        </authorList>
    </citation>
    <scope>NUCLEOTIDE SEQUENCE</scope>
</reference>
<reference evidence="1" key="2">
    <citation type="journal article" date="2015" name="Fish Shellfish Immunol.">
        <title>Early steps in the European eel (Anguilla anguilla)-Vibrio vulnificus interaction in the gills: Role of the RtxA13 toxin.</title>
        <authorList>
            <person name="Callol A."/>
            <person name="Pajuelo D."/>
            <person name="Ebbesson L."/>
            <person name="Teles M."/>
            <person name="MacKenzie S."/>
            <person name="Amaro C."/>
        </authorList>
    </citation>
    <scope>NUCLEOTIDE SEQUENCE</scope>
</reference>
<proteinExistence type="predicted"/>
<dbReference type="EMBL" id="GBXM01107207">
    <property type="protein sequence ID" value="JAH01370.1"/>
    <property type="molecule type" value="Transcribed_RNA"/>
</dbReference>